<reference evidence="3 4" key="1">
    <citation type="journal article" date="2021" name="Sci. Rep.">
        <title>Chromosome anchoring in Senegalese sole (Solea senegalensis) reveals sex-associated markers and genome rearrangements in flatfish.</title>
        <authorList>
            <person name="Guerrero-Cozar I."/>
            <person name="Gomez-Garrido J."/>
            <person name="Berbel C."/>
            <person name="Martinez-Blanch J.F."/>
            <person name="Alioto T."/>
            <person name="Claros M.G."/>
            <person name="Gagnaire P.A."/>
            <person name="Manchado M."/>
        </authorList>
    </citation>
    <scope>NUCLEOTIDE SEQUENCE [LARGE SCALE GENOMIC DNA]</scope>
    <source>
        <strain evidence="3">Sse05_10M</strain>
    </source>
</reference>
<proteinExistence type="predicted"/>
<accession>A0AAV6SYV2</accession>
<feature type="coiled-coil region" evidence="1">
    <location>
        <begin position="173"/>
        <end position="259"/>
    </location>
</feature>
<dbReference type="AlphaFoldDB" id="A0AAV6SYV2"/>
<dbReference type="GO" id="GO:0005777">
    <property type="term" value="C:peroxisome"/>
    <property type="evidence" value="ECO:0007669"/>
    <property type="project" value="TreeGrafter"/>
</dbReference>
<evidence type="ECO:0000256" key="1">
    <source>
        <dbReference type="SAM" id="Coils"/>
    </source>
</evidence>
<keyword evidence="1" id="KW-0175">Coiled coil</keyword>
<dbReference type="Proteomes" id="UP000693946">
    <property type="component" value="Linkage Group LG10"/>
</dbReference>
<dbReference type="EMBL" id="JAGKHQ010000002">
    <property type="protein sequence ID" value="KAG7522136.1"/>
    <property type="molecule type" value="Genomic_DNA"/>
</dbReference>
<evidence type="ECO:0000313" key="4">
    <source>
        <dbReference type="Proteomes" id="UP000693946"/>
    </source>
</evidence>
<evidence type="ECO:0000313" key="3">
    <source>
        <dbReference type="EMBL" id="KAG7522136.1"/>
    </source>
</evidence>
<evidence type="ECO:0000256" key="2">
    <source>
        <dbReference type="SAM" id="MobiDB-lite"/>
    </source>
</evidence>
<keyword evidence="4" id="KW-1185">Reference proteome</keyword>
<comment type="caution">
    <text evidence="3">The sequence shown here is derived from an EMBL/GenBank/DDBJ whole genome shotgun (WGS) entry which is preliminary data.</text>
</comment>
<name>A0AAV6SYV2_SOLSE</name>
<dbReference type="InterPro" id="IPR039889">
    <property type="entry name" value="CCD33"/>
</dbReference>
<evidence type="ECO:0008006" key="5">
    <source>
        <dbReference type="Google" id="ProtNLM"/>
    </source>
</evidence>
<gene>
    <name evidence="3" type="ORF">JOB18_014176</name>
</gene>
<dbReference type="PANTHER" id="PTHR21623:SF2">
    <property type="entry name" value="COILED-COIL DOMAIN-CONTAINING PROTEIN 33"/>
    <property type="match status" value="1"/>
</dbReference>
<protein>
    <recommendedName>
        <fullName evidence="5">Coiled-coil domain containing 33</fullName>
    </recommendedName>
</protein>
<organism evidence="3 4">
    <name type="scientific">Solea senegalensis</name>
    <name type="common">Senegalese sole</name>
    <dbReference type="NCBI Taxonomy" id="28829"/>
    <lineage>
        <taxon>Eukaryota</taxon>
        <taxon>Metazoa</taxon>
        <taxon>Chordata</taxon>
        <taxon>Craniata</taxon>
        <taxon>Vertebrata</taxon>
        <taxon>Euteleostomi</taxon>
        <taxon>Actinopterygii</taxon>
        <taxon>Neopterygii</taxon>
        <taxon>Teleostei</taxon>
        <taxon>Neoteleostei</taxon>
        <taxon>Acanthomorphata</taxon>
        <taxon>Carangaria</taxon>
        <taxon>Pleuronectiformes</taxon>
        <taxon>Pleuronectoidei</taxon>
        <taxon>Soleidae</taxon>
        <taxon>Solea</taxon>
    </lineage>
</organism>
<feature type="region of interest" description="Disordered" evidence="2">
    <location>
        <begin position="1"/>
        <end position="23"/>
    </location>
</feature>
<feature type="region of interest" description="Disordered" evidence="2">
    <location>
        <begin position="48"/>
        <end position="68"/>
    </location>
</feature>
<dbReference type="PANTHER" id="PTHR21623">
    <property type="entry name" value="SPERIOLIN-BINDING FACTOR"/>
    <property type="match status" value="1"/>
</dbReference>
<sequence length="335" mass="38251">MKASQKTKSLAAKKPQTDGYNLPSRNALAQILPGFQCRVTEATTDLHNVTQQEKKRPEAAQTNRPNINHTFQVHHPQNRPMILPDLEENPLMAEITDLQNKEVGTYRSAMGKMAEDIIALRTQVVTLEAENSQLRSDLSLHQDLGRHLLDDADIAVMTKAEIADRIASLKFKLASETSKVATQRDRIQQLQNELIKKNDSEKELLKLNRVQQQQRGNLQHHQSHMANMATLEVTIKRQEKVIEKTEKALESKLREMNRQGKTDCRGQETELALLAENTRLREELDRIHRQPLHAVIHESAQTKEIIPLKEKLALLNKLEKAEARVQTLEAQVKKK</sequence>